<proteinExistence type="predicted"/>
<keyword evidence="1" id="KW-0812">Transmembrane</keyword>
<organism evidence="2 3">
    <name type="scientific">Planococcus donghaensis MPA1U2</name>
    <dbReference type="NCBI Taxonomy" id="933115"/>
    <lineage>
        <taxon>Bacteria</taxon>
        <taxon>Bacillati</taxon>
        <taxon>Bacillota</taxon>
        <taxon>Bacilli</taxon>
        <taxon>Bacillales</taxon>
        <taxon>Caryophanaceae</taxon>
        <taxon>Planococcus</taxon>
    </lineage>
</organism>
<accession>E7RCG4</accession>
<dbReference type="AlphaFoldDB" id="E7RCG4"/>
<reference evidence="2 3" key="1">
    <citation type="journal article" date="2011" name="J. Bacteriol.">
        <title>The Draft Genome of Planococcus donghaensis MPA1U2 Reveals Nonsporulation Pathways Controlled by a Conserved Spo0A Regulon.</title>
        <authorList>
            <person name="Pearson M.D."/>
            <person name="Noller H.F."/>
        </authorList>
    </citation>
    <scope>NUCLEOTIDE SEQUENCE [LARGE SCALE GENOMIC DNA]</scope>
    <source>
        <strain evidence="2 3">MPA1U2</strain>
    </source>
</reference>
<dbReference type="EMBL" id="AEPB01000001">
    <property type="protein sequence ID" value="EGA91329.1"/>
    <property type="molecule type" value="Genomic_DNA"/>
</dbReference>
<feature type="transmembrane region" description="Helical" evidence="1">
    <location>
        <begin position="6"/>
        <end position="24"/>
    </location>
</feature>
<dbReference type="RefSeq" id="WP_008427891.1">
    <property type="nucleotide sequence ID" value="NZ_AEPB01000001.1"/>
</dbReference>
<sequence length="54" mass="6178">MGDIIGTLFIFIPILIVAFAFSWIRQIRLNSEKQIEQNNEIIALLKESRGNTSD</sequence>
<dbReference type="Proteomes" id="UP000003052">
    <property type="component" value="Unassembled WGS sequence"/>
</dbReference>
<name>E7RCG4_9BACL</name>
<protein>
    <submittedName>
        <fullName evidence="2">Uncharacterized protein</fullName>
    </submittedName>
</protein>
<evidence type="ECO:0000313" key="3">
    <source>
        <dbReference type="Proteomes" id="UP000003052"/>
    </source>
</evidence>
<gene>
    <name evidence="2" type="ORF">GPDM_00630</name>
</gene>
<evidence type="ECO:0000313" key="2">
    <source>
        <dbReference type="EMBL" id="EGA91329.1"/>
    </source>
</evidence>
<keyword evidence="1" id="KW-1133">Transmembrane helix</keyword>
<evidence type="ECO:0000256" key="1">
    <source>
        <dbReference type="SAM" id="Phobius"/>
    </source>
</evidence>
<comment type="caution">
    <text evidence="2">The sequence shown here is derived from an EMBL/GenBank/DDBJ whole genome shotgun (WGS) entry which is preliminary data.</text>
</comment>
<keyword evidence="1" id="KW-0472">Membrane</keyword>